<gene>
    <name evidence="1" type="ORF">E1412_23675</name>
</gene>
<dbReference type="EMBL" id="AAHYTB010000057">
    <property type="protein sequence ID" value="ECB8026827.1"/>
    <property type="molecule type" value="Genomic_DNA"/>
</dbReference>
<organism evidence="1">
    <name type="scientific">Salmonella enterica subsp. enterica serovar Brunei</name>
    <dbReference type="NCBI Taxonomy" id="1151177"/>
    <lineage>
        <taxon>Bacteria</taxon>
        <taxon>Pseudomonadati</taxon>
        <taxon>Pseudomonadota</taxon>
        <taxon>Gammaproteobacteria</taxon>
        <taxon>Enterobacterales</taxon>
        <taxon>Enterobacteriaceae</taxon>
        <taxon>Salmonella</taxon>
    </lineage>
</organism>
<name>A0A5I1NV94_SALET</name>
<protein>
    <submittedName>
        <fullName evidence="1">AP2 domain-containing protein</fullName>
    </submittedName>
</protein>
<evidence type="ECO:0000313" key="1">
    <source>
        <dbReference type="EMBL" id="ECB8026827.1"/>
    </source>
</evidence>
<proteinExistence type="predicted"/>
<sequence>MMNRAEIDLILESKPRKFHRNNLVKGVGKNDSPFCTGAEFNGKVINHRAYDIWCGMLQRTTCPSFQKAHQHYKGCSVCKEWLTFTTFFSWWKENHVDGWELDKDFTVIGNKVYSPETCIFIPSQLNSFINAKGKHSSELPVGAMYVPSLSKFKSVIIFMRQYHYLGLFETADDAHLAWITKKITFAYEFKETCNLISPRLFDVLLTRVLALSNAPTKYEIAERIAEEIETAEHLKRLRAMRAA</sequence>
<comment type="caution">
    <text evidence="1">The sequence shown here is derived from an EMBL/GenBank/DDBJ whole genome shotgun (WGS) entry which is preliminary data.</text>
</comment>
<reference evidence="1" key="1">
    <citation type="submission" date="2019-03" db="EMBL/GenBank/DDBJ databases">
        <authorList>
            <person name="Ashton P.M."/>
            <person name="Dallman T."/>
            <person name="Nair S."/>
            <person name="De Pinna E."/>
            <person name="Peters T."/>
            <person name="Grant K."/>
        </authorList>
    </citation>
    <scope>NUCLEOTIDE SEQUENCE</scope>
    <source>
        <strain evidence="1">224066</strain>
    </source>
</reference>
<dbReference type="RefSeq" id="WP_203436655.1">
    <property type="nucleotide sequence ID" value="NZ_JAFDUQ010000030.1"/>
</dbReference>
<dbReference type="AlphaFoldDB" id="A0A5I1NV94"/>
<accession>A0A5I1NV94</accession>